<dbReference type="InterPro" id="IPR000640">
    <property type="entry name" value="EFG_V-like"/>
</dbReference>
<dbReference type="CDD" id="cd16263">
    <property type="entry name" value="BipA_III"/>
    <property type="match status" value="1"/>
</dbReference>
<dbReference type="InterPro" id="IPR006298">
    <property type="entry name" value="BipA"/>
</dbReference>
<keyword evidence="3" id="KW-0690">Ribosome biogenesis</keyword>
<comment type="function">
    <text evidence="3">A 50S ribosomal subunit assembly protein with GTPase activity, required for 50S subunit assembly at low temperatures, may also play a role in translation. Binds GTP and analogs. Binds the 70S ribosome between the 30S and 50S subunits, in a similar position as ribosome-bound EF-G; it contacts a number of ribosomal proteins, both rRNAs and the A-site tRNA.</text>
</comment>
<dbReference type="Pfam" id="PF21018">
    <property type="entry name" value="BipA_C"/>
    <property type="match status" value="1"/>
</dbReference>
<dbReference type="SUPFAM" id="SSF52540">
    <property type="entry name" value="P-loop containing nucleoside triphosphate hydrolases"/>
    <property type="match status" value="1"/>
</dbReference>
<dbReference type="InterPro" id="IPR031157">
    <property type="entry name" value="G_TR_CS"/>
</dbReference>
<dbReference type="FunFam" id="2.40.50.250:FF:000001">
    <property type="entry name" value="GTP-binding protein TypA"/>
    <property type="match status" value="1"/>
</dbReference>
<keyword evidence="3" id="KW-0699">rRNA-binding</keyword>
<evidence type="ECO:0000259" key="4">
    <source>
        <dbReference type="PROSITE" id="PS51722"/>
    </source>
</evidence>
<keyword evidence="3" id="KW-0963">Cytoplasm</keyword>
<dbReference type="GO" id="GO:1990904">
    <property type="term" value="C:ribonucleoprotein complex"/>
    <property type="evidence" value="ECO:0007669"/>
    <property type="project" value="TreeGrafter"/>
</dbReference>
<dbReference type="GO" id="GO:0019843">
    <property type="term" value="F:rRNA binding"/>
    <property type="evidence" value="ECO:0007669"/>
    <property type="project" value="UniProtKB-KW"/>
</dbReference>
<dbReference type="InterPro" id="IPR004161">
    <property type="entry name" value="EFTu-like_2"/>
</dbReference>
<protein>
    <recommendedName>
        <fullName evidence="3">Large ribosomal subunit assembly factor BipA</fullName>
        <ecNumber evidence="3">3.6.5.-</ecNumber>
    </recommendedName>
    <alternativeName>
        <fullName evidence="3">GTP-binding protein BipA</fullName>
    </alternativeName>
</protein>
<dbReference type="Gene3D" id="3.40.50.300">
    <property type="entry name" value="P-loop containing nucleotide triphosphate hydrolases"/>
    <property type="match status" value="1"/>
</dbReference>
<dbReference type="PROSITE" id="PS00301">
    <property type="entry name" value="G_TR_1"/>
    <property type="match status" value="1"/>
</dbReference>
<dbReference type="EMBL" id="CP027226">
    <property type="protein sequence ID" value="AVM42675.1"/>
    <property type="molecule type" value="Genomic_DNA"/>
</dbReference>
<dbReference type="InterPro" id="IPR027417">
    <property type="entry name" value="P-loop_NTPase"/>
</dbReference>
<organism evidence="5 6">
    <name type="scientific">Fastidiosipila sanguinis</name>
    <dbReference type="NCBI Taxonomy" id="236753"/>
    <lineage>
        <taxon>Bacteria</taxon>
        <taxon>Bacillati</taxon>
        <taxon>Bacillota</taxon>
        <taxon>Clostridia</taxon>
        <taxon>Eubacteriales</taxon>
        <taxon>Oscillospiraceae</taxon>
        <taxon>Fastidiosipila</taxon>
    </lineage>
</organism>
<dbReference type="SUPFAM" id="SSF50447">
    <property type="entry name" value="Translation proteins"/>
    <property type="match status" value="1"/>
</dbReference>
<dbReference type="CDD" id="cd01891">
    <property type="entry name" value="TypA_BipA"/>
    <property type="match status" value="1"/>
</dbReference>
<comment type="subcellular location">
    <subcellularLocation>
        <location evidence="3">Cytoplasm</location>
    </subcellularLocation>
    <text evidence="3">Binds to ribosomes.</text>
</comment>
<accession>A0A2S0KNR2</accession>
<dbReference type="NCBIfam" id="TIGR00231">
    <property type="entry name" value="small_GTP"/>
    <property type="match status" value="1"/>
</dbReference>
<feature type="binding site" evidence="3">
    <location>
        <begin position="131"/>
        <end position="134"/>
    </location>
    <ligand>
        <name>GTP</name>
        <dbReference type="ChEBI" id="CHEBI:37565"/>
    </ligand>
</feature>
<dbReference type="InterPro" id="IPR000795">
    <property type="entry name" value="T_Tr_GTP-bd_dom"/>
</dbReference>
<dbReference type="Gene3D" id="2.40.30.10">
    <property type="entry name" value="Translation factors"/>
    <property type="match status" value="1"/>
</dbReference>
<dbReference type="GO" id="GO:0003924">
    <property type="term" value="F:GTPase activity"/>
    <property type="evidence" value="ECO:0007669"/>
    <property type="project" value="UniProtKB-UniRule"/>
</dbReference>
<dbReference type="GO" id="GO:0000027">
    <property type="term" value="P:ribosomal large subunit assembly"/>
    <property type="evidence" value="ECO:0007669"/>
    <property type="project" value="UniProtKB-UniRule"/>
</dbReference>
<dbReference type="GO" id="GO:0005829">
    <property type="term" value="C:cytosol"/>
    <property type="evidence" value="ECO:0007669"/>
    <property type="project" value="TreeGrafter"/>
</dbReference>
<dbReference type="EC" id="3.6.5.-" evidence="3"/>
<evidence type="ECO:0000256" key="1">
    <source>
        <dbReference type="ARBA" id="ARBA00022741"/>
    </source>
</evidence>
<dbReference type="HAMAP" id="MF_00849">
    <property type="entry name" value="BipA"/>
    <property type="match status" value="1"/>
</dbReference>
<dbReference type="GO" id="GO:0005525">
    <property type="term" value="F:GTP binding"/>
    <property type="evidence" value="ECO:0007669"/>
    <property type="project" value="UniProtKB-UniRule"/>
</dbReference>
<comment type="subunit">
    <text evidence="3">Monomer.</text>
</comment>
<evidence type="ECO:0000313" key="5">
    <source>
        <dbReference type="EMBL" id="AVM42675.1"/>
    </source>
</evidence>
<dbReference type="PANTHER" id="PTHR42908:SF8">
    <property type="entry name" value="TR-TYPE G DOMAIN-CONTAINING PROTEIN"/>
    <property type="match status" value="1"/>
</dbReference>
<dbReference type="RefSeq" id="WP_106012628.1">
    <property type="nucleotide sequence ID" value="NZ_CP027226.1"/>
</dbReference>
<dbReference type="Pfam" id="PF03144">
    <property type="entry name" value="GTP_EFTU_D2"/>
    <property type="match status" value="1"/>
</dbReference>
<proteinExistence type="inferred from homology"/>
<comment type="similarity">
    <text evidence="3">Belongs to the TRAFAC class translation factor GTPase superfamily. Classic translation factor GTPase family. BipA subfamily.</text>
</comment>
<keyword evidence="1 3" id="KW-0547">Nucleotide-binding</keyword>
<reference evidence="6" key="1">
    <citation type="submission" date="2018-02" db="EMBL/GenBank/DDBJ databases">
        <authorList>
            <person name="Holder M.E."/>
            <person name="Ajami N.J."/>
            <person name="Petrosino J.F."/>
        </authorList>
    </citation>
    <scope>NUCLEOTIDE SEQUENCE [LARGE SCALE GENOMIC DNA]</scope>
    <source>
        <strain evidence="6">CCUG 47711</strain>
    </source>
</reference>
<keyword evidence="6" id="KW-1185">Reference proteome</keyword>
<evidence type="ECO:0000256" key="3">
    <source>
        <dbReference type="HAMAP-Rule" id="MF_00849"/>
    </source>
</evidence>
<dbReference type="Gene3D" id="2.40.50.250">
    <property type="entry name" value="bipa protein"/>
    <property type="match status" value="1"/>
</dbReference>
<evidence type="ECO:0000313" key="6">
    <source>
        <dbReference type="Proteomes" id="UP000237947"/>
    </source>
</evidence>
<keyword evidence="3" id="KW-0820">tRNA-binding</keyword>
<dbReference type="PANTHER" id="PTHR42908">
    <property type="entry name" value="TRANSLATION ELONGATION FACTOR-RELATED"/>
    <property type="match status" value="1"/>
</dbReference>
<sequence>MSKTIEKIRNIAIIAHVDHGKTTLVDSMLKQSGTFRSNENVVDRVMDSDALEKERGITIMAKNTAIHYKDYRINIVDTPGHADFGGEVERVLKMVDGVILLVDSFDGPMPQTRFVLRKALGLGLKACVVVNKVDRPDARPEEVLDEVLDLFIELGADDDQLDFPHVFASGKNGYAVNSLDEVAEASQNGGDLEALFSMIIEQIPAPEGDTEAPLQLLISNIDFDPYVGRIGIGEVHRGTIKSGQNVAISRKGDEGSASGKVVKLMRFEGLAKAEIESASVGEIVAVAGITDVEIGETLTAPDVIEPFDFIEIDEPTIAMTFSVNDSPLAGTEGKYLTSRHIKGRLIREMERNVSMQLEETDSTEAFVVKGRGELSLSILAENMRREGYEIQLSKPQVVLKEDENGKKLEPVEEVFIEVPDENLGVVIEKMANRKAVMQGMKAGNAGYTRITFHIPSRGLIGYRNEFLTDTKGNGVMSTEVIDYQPWAGDIKTRSMGVLVATQSGESIVYGLHGAQSRGDLFIGPNEKVYEGMIVGRTNKSGEVDVNVCKKKNLTNVRASGSDDALTLTPPSRLSLEQCLEFVDDDELIEITPENIRLRKKILNTEQRRKALSKSK</sequence>
<dbReference type="OrthoDB" id="9801591at2"/>
<dbReference type="InterPro" id="IPR047043">
    <property type="entry name" value="BipA_III"/>
</dbReference>
<keyword evidence="2 3" id="KW-0342">GTP-binding</keyword>
<dbReference type="CDD" id="cd03691">
    <property type="entry name" value="BipA_TypA_II"/>
    <property type="match status" value="1"/>
</dbReference>
<dbReference type="InterPro" id="IPR005225">
    <property type="entry name" value="Small_GTP-bd"/>
</dbReference>
<dbReference type="InterPro" id="IPR047041">
    <property type="entry name" value="BipA_GTP-bd_dom"/>
</dbReference>
<dbReference type="AlphaFoldDB" id="A0A2S0KNR2"/>
<dbReference type="InterPro" id="IPR042116">
    <property type="entry name" value="TypA/BipA_C"/>
</dbReference>
<dbReference type="Proteomes" id="UP000237947">
    <property type="component" value="Chromosome"/>
</dbReference>
<name>A0A2S0KNR2_9FIRM</name>
<dbReference type="FunFam" id="3.30.70.240:FF:000002">
    <property type="entry name" value="GTP-binding protein TypA"/>
    <property type="match status" value="1"/>
</dbReference>
<dbReference type="NCBIfam" id="TIGR01394">
    <property type="entry name" value="TypA_BipA"/>
    <property type="match status" value="1"/>
</dbReference>
<dbReference type="CDD" id="cd03710">
    <property type="entry name" value="BipA_TypA_C"/>
    <property type="match status" value="1"/>
</dbReference>
<dbReference type="GO" id="GO:0043022">
    <property type="term" value="F:ribosome binding"/>
    <property type="evidence" value="ECO:0007669"/>
    <property type="project" value="UniProtKB-UniRule"/>
</dbReference>
<dbReference type="InterPro" id="IPR047042">
    <property type="entry name" value="BipA_II"/>
</dbReference>
<evidence type="ECO:0000256" key="2">
    <source>
        <dbReference type="ARBA" id="ARBA00023134"/>
    </source>
</evidence>
<feature type="domain" description="Tr-type G" evidence="4">
    <location>
        <begin position="6"/>
        <end position="207"/>
    </location>
</feature>
<dbReference type="Gene3D" id="3.30.70.240">
    <property type="match status" value="1"/>
</dbReference>
<dbReference type="InterPro" id="IPR035647">
    <property type="entry name" value="EFG_III/V"/>
</dbReference>
<feature type="binding site" evidence="3">
    <location>
        <begin position="18"/>
        <end position="23"/>
    </location>
    <ligand>
        <name>GTP</name>
        <dbReference type="ChEBI" id="CHEBI:37565"/>
    </ligand>
</feature>
<dbReference type="SUPFAM" id="SSF54980">
    <property type="entry name" value="EF-G C-terminal domain-like"/>
    <property type="match status" value="2"/>
</dbReference>
<dbReference type="PROSITE" id="PS51722">
    <property type="entry name" value="G_TR_2"/>
    <property type="match status" value="1"/>
</dbReference>
<comment type="catalytic activity">
    <reaction evidence="3">
        <text>GTP + H2O = GDP + phosphate + H(+)</text>
        <dbReference type="Rhea" id="RHEA:19669"/>
        <dbReference type="ChEBI" id="CHEBI:15377"/>
        <dbReference type="ChEBI" id="CHEBI:15378"/>
        <dbReference type="ChEBI" id="CHEBI:37565"/>
        <dbReference type="ChEBI" id="CHEBI:43474"/>
        <dbReference type="ChEBI" id="CHEBI:58189"/>
    </reaction>
</comment>
<dbReference type="InterPro" id="IPR048876">
    <property type="entry name" value="BipA_C"/>
</dbReference>
<keyword evidence="3" id="KW-0378">Hydrolase</keyword>
<dbReference type="Gene3D" id="3.30.70.870">
    <property type="entry name" value="Elongation Factor G (Translational Gtpase), domain 3"/>
    <property type="match status" value="1"/>
</dbReference>
<keyword evidence="3" id="KW-0694">RNA-binding</keyword>
<dbReference type="FunFam" id="3.30.70.870:FF:000003">
    <property type="entry name" value="GTP-binding protein TypA"/>
    <property type="match status" value="1"/>
</dbReference>
<dbReference type="PRINTS" id="PR00315">
    <property type="entry name" value="ELONGATNFCT"/>
</dbReference>
<dbReference type="FunFam" id="3.40.50.300:FF:000055">
    <property type="entry name" value="GTP-binding protein TypA"/>
    <property type="match status" value="1"/>
</dbReference>
<dbReference type="Pfam" id="PF00679">
    <property type="entry name" value="EFG_C"/>
    <property type="match status" value="1"/>
</dbReference>
<gene>
    <name evidence="5" type="primary">typA</name>
    <name evidence="3" type="synonym">bipA</name>
    <name evidence="5" type="ORF">C5Q98_05365</name>
</gene>
<dbReference type="InterPro" id="IPR035651">
    <property type="entry name" value="BipA_V"/>
</dbReference>
<dbReference type="InterPro" id="IPR009000">
    <property type="entry name" value="Transl_B-barrel_sf"/>
</dbReference>
<dbReference type="GO" id="GO:0000049">
    <property type="term" value="F:tRNA binding"/>
    <property type="evidence" value="ECO:0007669"/>
    <property type="project" value="UniProtKB-KW"/>
</dbReference>
<dbReference type="Pfam" id="PF00009">
    <property type="entry name" value="GTP_EFTU"/>
    <property type="match status" value="1"/>
</dbReference>
<dbReference type="SMART" id="SM00838">
    <property type="entry name" value="EFG_C"/>
    <property type="match status" value="1"/>
</dbReference>
<dbReference type="KEGG" id="fsa:C5Q98_05365"/>